<dbReference type="SUPFAM" id="SSF48726">
    <property type="entry name" value="Immunoglobulin"/>
    <property type="match status" value="1"/>
</dbReference>
<organism evidence="3 4">
    <name type="scientific">Eptatretus burgeri</name>
    <name type="common">Inshore hagfish</name>
    <dbReference type="NCBI Taxonomy" id="7764"/>
    <lineage>
        <taxon>Eukaryota</taxon>
        <taxon>Metazoa</taxon>
        <taxon>Chordata</taxon>
        <taxon>Craniata</taxon>
        <taxon>Vertebrata</taxon>
        <taxon>Cyclostomata</taxon>
        <taxon>Myxini</taxon>
        <taxon>Myxiniformes</taxon>
        <taxon>Myxinidae</taxon>
        <taxon>Eptatretinae</taxon>
        <taxon>Eptatretus</taxon>
    </lineage>
</organism>
<protein>
    <recommendedName>
        <fullName evidence="2">Ig-like domain-containing protein</fullName>
    </recommendedName>
</protein>
<dbReference type="Gene3D" id="2.60.40.10">
    <property type="entry name" value="Immunoglobulins"/>
    <property type="match status" value="1"/>
</dbReference>
<dbReference type="InterPro" id="IPR007110">
    <property type="entry name" value="Ig-like_dom"/>
</dbReference>
<keyword evidence="1" id="KW-0812">Transmembrane</keyword>
<sequence>MVHHCIVHPCVVHCCVVHQCVVHCCVVHHCILQRLLISDSRIITVDCNASENLKNLTHLVIERSSFELHVFQNIMGLAMPALEYLRLFKVRDIGVLGPKIFKVQQSLRSIIIEKSTIASGIRNGAFMNLKHLNFISLRGDGLKAFSTHWFDAPTLNRSSFRLDLRDNVATPFTEVISPPASHVTLSCEASGNPRPILSWLDPQGNELQSQTINVSDFEVRSQITIPSILALSGLYLCRSQNSYGESTAFFHLVINPALIHKTFRSFSPALMFGCFGLLIVAVAAFLISMKCCKVCSGCRNRGQTQSEESPNDENAFQGRAMYVSDERKEEREKTTFLVRSIPAL</sequence>
<dbReference type="CDD" id="cd00096">
    <property type="entry name" value="Ig"/>
    <property type="match status" value="1"/>
</dbReference>
<dbReference type="InterPro" id="IPR032675">
    <property type="entry name" value="LRR_dom_sf"/>
</dbReference>
<dbReference type="Ensembl" id="ENSEBUT00000011004.1">
    <property type="protein sequence ID" value="ENSEBUP00000010457.1"/>
    <property type="gene ID" value="ENSEBUG00000006728.1"/>
</dbReference>
<keyword evidence="1" id="KW-1133">Transmembrane helix</keyword>
<dbReference type="InterPro" id="IPR013783">
    <property type="entry name" value="Ig-like_fold"/>
</dbReference>
<feature type="transmembrane region" description="Helical" evidence="1">
    <location>
        <begin position="269"/>
        <end position="289"/>
    </location>
</feature>
<keyword evidence="1" id="KW-0472">Membrane</keyword>
<accession>A0A8C4WTI1</accession>
<dbReference type="AlphaFoldDB" id="A0A8C4WTI1"/>
<evidence type="ECO:0000259" key="2">
    <source>
        <dbReference type="PROSITE" id="PS50835"/>
    </source>
</evidence>
<evidence type="ECO:0000313" key="3">
    <source>
        <dbReference type="Ensembl" id="ENSEBUP00000010457.1"/>
    </source>
</evidence>
<evidence type="ECO:0000256" key="1">
    <source>
        <dbReference type="SAM" id="Phobius"/>
    </source>
</evidence>
<dbReference type="Gene3D" id="3.80.10.10">
    <property type="entry name" value="Ribonuclease Inhibitor"/>
    <property type="match status" value="1"/>
</dbReference>
<keyword evidence="4" id="KW-1185">Reference proteome</keyword>
<reference evidence="3" key="2">
    <citation type="submission" date="2025-09" db="UniProtKB">
        <authorList>
            <consortium name="Ensembl"/>
        </authorList>
    </citation>
    <scope>IDENTIFICATION</scope>
</reference>
<feature type="domain" description="Ig-like" evidence="2">
    <location>
        <begin position="153"/>
        <end position="255"/>
    </location>
</feature>
<evidence type="ECO:0000313" key="4">
    <source>
        <dbReference type="Proteomes" id="UP000694388"/>
    </source>
</evidence>
<dbReference type="PROSITE" id="PS50835">
    <property type="entry name" value="IG_LIKE"/>
    <property type="match status" value="1"/>
</dbReference>
<dbReference type="SUPFAM" id="SSF52058">
    <property type="entry name" value="L domain-like"/>
    <property type="match status" value="1"/>
</dbReference>
<reference evidence="3" key="1">
    <citation type="submission" date="2025-08" db="UniProtKB">
        <authorList>
            <consortium name="Ensembl"/>
        </authorList>
    </citation>
    <scope>IDENTIFICATION</scope>
</reference>
<proteinExistence type="predicted"/>
<dbReference type="Proteomes" id="UP000694388">
    <property type="component" value="Unplaced"/>
</dbReference>
<name>A0A8C4WTI1_EPTBU</name>
<dbReference type="Pfam" id="PF07679">
    <property type="entry name" value="I-set"/>
    <property type="match status" value="1"/>
</dbReference>
<dbReference type="InterPro" id="IPR036179">
    <property type="entry name" value="Ig-like_dom_sf"/>
</dbReference>
<dbReference type="InterPro" id="IPR013098">
    <property type="entry name" value="Ig_I-set"/>
</dbReference>